<dbReference type="WBParaSite" id="ECPE_0000997301-mRNA-1">
    <property type="protein sequence ID" value="ECPE_0000997301-mRNA-1"/>
    <property type="gene ID" value="ECPE_0000997301"/>
</dbReference>
<proteinExistence type="predicted"/>
<organism evidence="3">
    <name type="scientific">Echinostoma caproni</name>
    <dbReference type="NCBI Taxonomy" id="27848"/>
    <lineage>
        <taxon>Eukaryota</taxon>
        <taxon>Metazoa</taxon>
        <taxon>Spiralia</taxon>
        <taxon>Lophotrochozoa</taxon>
        <taxon>Platyhelminthes</taxon>
        <taxon>Trematoda</taxon>
        <taxon>Digenea</taxon>
        <taxon>Plagiorchiida</taxon>
        <taxon>Echinostomata</taxon>
        <taxon>Echinostomatoidea</taxon>
        <taxon>Echinostomatidae</taxon>
        <taxon>Echinostoma</taxon>
    </lineage>
</organism>
<protein>
    <submittedName>
        <fullName evidence="3">ARF-like 2-binding protein</fullName>
    </submittedName>
</protein>
<dbReference type="AlphaFoldDB" id="A0A183ASK7"/>
<reference evidence="1 2" key="2">
    <citation type="submission" date="2018-11" db="EMBL/GenBank/DDBJ databases">
        <authorList>
            <consortium name="Pathogen Informatics"/>
        </authorList>
    </citation>
    <scope>NUCLEOTIDE SEQUENCE [LARGE SCALE GENOMIC DNA]</scope>
    <source>
        <strain evidence="1 2">Egypt</strain>
    </source>
</reference>
<evidence type="ECO:0000313" key="2">
    <source>
        <dbReference type="Proteomes" id="UP000272942"/>
    </source>
</evidence>
<evidence type="ECO:0000313" key="3">
    <source>
        <dbReference type="WBParaSite" id="ECPE_0000997301-mRNA-1"/>
    </source>
</evidence>
<dbReference type="Proteomes" id="UP000272942">
    <property type="component" value="Unassembled WGS sequence"/>
</dbReference>
<dbReference type="EMBL" id="UZAN01048215">
    <property type="protein sequence ID" value="VDP86230.1"/>
    <property type="molecule type" value="Genomic_DNA"/>
</dbReference>
<name>A0A183ASK7_9TREM</name>
<gene>
    <name evidence="1" type="ORF">ECPE_LOCUS9942</name>
</gene>
<evidence type="ECO:0000313" key="1">
    <source>
        <dbReference type="EMBL" id="VDP86230.1"/>
    </source>
</evidence>
<sequence length="67" mass="8075">MKAGFRSTLMQPVMQPPEDNTIEDFNRYVSIGDRLFEEEIACLEFDDEEFLEFIHFFELQEIDYMTI</sequence>
<accession>A0A183ASK7</accession>
<reference evidence="3" key="1">
    <citation type="submission" date="2016-06" db="UniProtKB">
        <authorList>
            <consortium name="WormBaseParasite"/>
        </authorList>
    </citation>
    <scope>IDENTIFICATION</scope>
</reference>
<keyword evidence="2" id="KW-1185">Reference proteome</keyword>